<keyword evidence="5" id="KW-0479">Metal-binding</keyword>
<keyword evidence="4" id="KW-0540">Nuclease</keyword>
<dbReference type="InParanoid" id="A0A5N4B4S0"/>
<reference evidence="10 11" key="1">
    <citation type="journal article" date="2018" name="Elife">
        <title>Firefly genomes illuminate parallel origins of bioluminescence in beetles.</title>
        <authorList>
            <person name="Fallon T.R."/>
            <person name="Lower S.E."/>
            <person name="Chang C.H."/>
            <person name="Bessho-Uehara M."/>
            <person name="Martin G.J."/>
            <person name="Bewick A.J."/>
            <person name="Behringer M."/>
            <person name="Debat H.J."/>
            <person name="Wong I."/>
            <person name="Day J.C."/>
            <person name="Suvorov A."/>
            <person name="Silva C.J."/>
            <person name="Stanger-Hall K.F."/>
            <person name="Hall D.W."/>
            <person name="Schmitz R.J."/>
            <person name="Nelson D.R."/>
            <person name="Lewis S.M."/>
            <person name="Shigenobu S."/>
            <person name="Bybee S.M."/>
            <person name="Larracuente A.M."/>
            <person name="Oba Y."/>
            <person name="Weng J.K."/>
        </authorList>
    </citation>
    <scope>NUCLEOTIDE SEQUENCE [LARGE SCALE GENOMIC DNA]</scope>
    <source>
        <strain evidence="10">1611_PpyrPB1</strain>
        <tissue evidence="10">Whole body</tissue>
    </source>
</reference>
<evidence type="ECO:0000256" key="6">
    <source>
        <dbReference type="ARBA" id="ARBA00022801"/>
    </source>
</evidence>
<evidence type="ECO:0000256" key="2">
    <source>
        <dbReference type="ARBA" id="ARBA00004123"/>
    </source>
</evidence>
<dbReference type="GO" id="GO:0005634">
    <property type="term" value="C:nucleus"/>
    <property type="evidence" value="ECO:0007669"/>
    <property type="project" value="UniProtKB-SubCell"/>
</dbReference>
<keyword evidence="7" id="KW-0539">Nucleus</keyword>
<comment type="subcellular location">
    <subcellularLocation>
        <location evidence="2">Nucleus</location>
    </subcellularLocation>
</comment>
<feature type="compositionally biased region" description="Low complexity" evidence="8">
    <location>
        <begin position="37"/>
        <end position="49"/>
    </location>
</feature>
<dbReference type="GO" id="GO:0016787">
    <property type="term" value="F:hydrolase activity"/>
    <property type="evidence" value="ECO:0007669"/>
    <property type="project" value="UniProtKB-KW"/>
</dbReference>
<dbReference type="PANTHER" id="PTHR22930">
    <property type="match status" value="1"/>
</dbReference>
<dbReference type="InterPro" id="IPR027806">
    <property type="entry name" value="HARBI1_dom"/>
</dbReference>
<evidence type="ECO:0000256" key="7">
    <source>
        <dbReference type="ARBA" id="ARBA00023242"/>
    </source>
</evidence>
<evidence type="ECO:0000256" key="1">
    <source>
        <dbReference type="ARBA" id="ARBA00001968"/>
    </source>
</evidence>
<gene>
    <name evidence="10" type="ORF">PPYR_01589</name>
</gene>
<accession>A0A5N4B4S0</accession>
<comment type="caution">
    <text evidence="10">The sequence shown here is derived from an EMBL/GenBank/DDBJ whole genome shotgun (WGS) entry which is preliminary data.</text>
</comment>
<protein>
    <recommendedName>
        <fullName evidence="9">DDE Tnp4 domain-containing protein</fullName>
    </recommendedName>
</protein>
<comment type="similarity">
    <text evidence="3">Belongs to the HARBI1 family.</text>
</comment>
<evidence type="ECO:0000256" key="8">
    <source>
        <dbReference type="SAM" id="MobiDB-lite"/>
    </source>
</evidence>
<organism evidence="10 11">
    <name type="scientific">Photinus pyralis</name>
    <name type="common">Common eastern firefly</name>
    <name type="synonym">Lampyris pyralis</name>
    <dbReference type="NCBI Taxonomy" id="7054"/>
    <lineage>
        <taxon>Eukaryota</taxon>
        <taxon>Metazoa</taxon>
        <taxon>Ecdysozoa</taxon>
        <taxon>Arthropoda</taxon>
        <taxon>Hexapoda</taxon>
        <taxon>Insecta</taxon>
        <taxon>Pterygota</taxon>
        <taxon>Neoptera</taxon>
        <taxon>Endopterygota</taxon>
        <taxon>Coleoptera</taxon>
        <taxon>Polyphaga</taxon>
        <taxon>Elateriformia</taxon>
        <taxon>Elateroidea</taxon>
        <taxon>Lampyridae</taxon>
        <taxon>Lampyrinae</taxon>
        <taxon>Photinus</taxon>
    </lineage>
</organism>
<evidence type="ECO:0000256" key="4">
    <source>
        <dbReference type="ARBA" id="ARBA00022722"/>
    </source>
</evidence>
<feature type="domain" description="DDE Tnp4" evidence="9">
    <location>
        <begin position="189"/>
        <end position="340"/>
    </location>
</feature>
<evidence type="ECO:0000256" key="3">
    <source>
        <dbReference type="ARBA" id="ARBA00006958"/>
    </source>
</evidence>
<proteinExistence type="inferred from homology"/>
<sequence length="386" mass="43645">MIEIEEQFLPRNLEPLGLKRKLSAALAAVIAMSSSEEVSSSDESYSSDPDSVDEQQSKKAKITDYMTIIHQYTDTDFKSHFRLTRTQVEMLICLTQQKYVSLGTKSVLSYETALLTTIWCLANQECFRGIADRFGLGKGNCHEVVMRVMKILYNERGRFILWPNDYKKNVDEFNQCRGQNSFPGVIGCVDGTHIPIPGSGSDNSYYNRKGFHSVILQGVCNAKLQFMDIFCGFPGSCHDANVWKQSPVYELLKSSNIPADLHLLGDSAYPLDTFLMCPFRDNGHLTNAQKKFNVTLSSTRVVIEMAYGRLKQKFRRLKYLQVEKVEYAKYYIMAACVLHNVCIDEDDNQDSSCSNASEDINADSVGEELVNSAAKEKRLEIMQNLL</sequence>
<evidence type="ECO:0000313" key="10">
    <source>
        <dbReference type="EMBL" id="KAB0804619.1"/>
    </source>
</evidence>
<dbReference type="GO" id="GO:0046872">
    <property type="term" value="F:metal ion binding"/>
    <property type="evidence" value="ECO:0007669"/>
    <property type="project" value="UniProtKB-KW"/>
</dbReference>
<dbReference type="InterPro" id="IPR045249">
    <property type="entry name" value="HARBI1-like"/>
</dbReference>
<evidence type="ECO:0000313" key="11">
    <source>
        <dbReference type="Proteomes" id="UP000327044"/>
    </source>
</evidence>
<dbReference type="AlphaFoldDB" id="A0A5N4B4S0"/>
<dbReference type="GO" id="GO:0004518">
    <property type="term" value="F:nuclease activity"/>
    <property type="evidence" value="ECO:0007669"/>
    <property type="project" value="UniProtKB-KW"/>
</dbReference>
<keyword evidence="11" id="KW-1185">Reference proteome</keyword>
<dbReference type="EMBL" id="VVIM01000001">
    <property type="protein sequence ID" value="KAB0804619.1"/>
    <property type="molecule type" value="Genomic_DNA"/>
</dbReference>
<comment type="cofactor">
    <cofactor evidence="1">
        <name>a divalent metal cation</name>
        <dbReference type="ChEBI" id="CHEBI:60240"/>
    </cofactor>
</comment>
<dbReference type="Pfam" id="PF13359">
    <property type="entry name" value="DDE_Tnp_4"/>
    <property type="match status" value="1"/>
</dbReference>
<name>A0A5N4B4S0_PHOPY</name>
<feature type="region of interest" description="Disordered" evidence="8">
    <location>
        <begin position="37"/>
        <end position="58"/>
    </location>
</feature>
<dbReference type="Proteomes" id="UP000327044">
    <property type="component" value="Unassembled WGS sequence"/>
</dbReference>
<evidence type="ECO:0000256" key="5">
    <source>
        <dbReference type="ARBA" id="ARBA00022723"/>
    </source>
</evidence>
<evidence type="ECO:0000259" key="9">
    <source>
        <dbReference type="Pfam" id="PF13359"/>
    </source>
</evidence>
<keyword evidence="6" id="KW-0378">Hydrolase</keyword>
<dbReference type="PANTHER" id="PTHR22930:SF292">
    <property type="entry name" value="DDE TNP4 DOMAIN-CONTAINING PROTEIN"/>
    <property type="match status" value="1"/>
</dbReference>